<feature type="signal peptide" evidence="6">
    <location>
        <begin position="1"/>
        <end position="24"/>
    </location>
</feature>
<organism evidence="9 10">
    <name type="scientific">Labilibaculum filiforme</name>
    <dbReference type="NCBI Taxonomy" id="1940526"/>
    <lineage>
        <taxon>Bacteria</taxon>
        <taxon>Pseudomonadati</taxon>
        <taxon>Bacteroidota</taxon>
        <taxon>Bacteroidia</taxon>
        <taxon>Marinilabiliales</taxon>
        <taxon>Marinifilaceae</taxon>
        <taxon>Labilibaculum</taxon>
    </lineage>
</organism>
<dbReference type="CDD" id="cd08977">
    <property type="entry name" value="SusD"/>
    <property type="match status" value="1"/>
</dbReference>
<dbReference type="Pfam" id="PF07980">
    <property type="entry name" value="SusD_RagB"/>
    <property type="match status" value="1"/>
</dbReference>
<dbReference type="RefSeq" id="WP_101259980.1">
    <property type="nucleotide sequence ID" value="NZ_MVDD01000002.1"/>
</dbReference>
<evidence type="ECO:0000259" key="7">
    <source>
        <dbReference type="Pfam" id="PF07980"/>
    </source>
</evidence>
<comment type="similarity">
    <text evidence="2">Belongs to the SusD family.</text>
</comment>
<dbReference type="OrthoDB" id="5694214at2"/>
<dbReference type="Pfam" id="PF14322">
    <property type="entry name" value="SusD-like_3"/>
    <property type="match status" value="1"/>
</dbReference>
<proteinExistence type="inferred from homology"/>
<evidence type="ECO:0000256" key="3">
    <source>
        <dbReference type="ARBA" id="ARBA00022729"/>
    </source>
</evidence>
<name>A0A2N3I3K1_9BACT</name>
<evidence type="ECO:0000256" key="4">
    <source>
        <dbReference type="ARBA" id="ARBA00023136"/>
    </source>
</evidence>
<comment type="caution">
    <text evidence="9">The sequence shown here is derived from an EMBL/GenBank/DDBJ whole genome shotgun (WGS) entry which is preliminary data.</text>
</comment>
<evidence type="ECO:0000259" key="8">
    <source>
        <dbReference type="Pfam" id="PF14322"/>
    </source>
</evidence>
<dbReference type="EMBL" id="MVDD01000002">
    <property type="protein sequence ID" value="PKQ64882.1"/>
    <property type="molecule type" value="Genomic_DNA"/>
</dbReference>
<feature type="chain" id="PRO_5014632586" description="RagB/SusD family nutrient uptake outer membrane protein" evidence="6">
    <location>
        <begin position="25"/>
        <end position="511"/>
    </location>
</feature>
<keyword evidence="10" id="KW-1185">Reference proteome</keyword>
<evidence type="ECO:0000256" key="5">
    <source>
        <dbReference type="ARBA" id="ARBA00023237"/>
    </source>
</evidence>
<dbReference type="AlphaFoldDB" id="A0A2N3I3K1"/>
<evidence type="ECO:0008006" key="11">
    <source>
        <dbReference type="Google" id="ProtNLM"/>
    </source>
</evidence>
<accession>A0A2N3I3K1</accession>
<evidence type="ECO:0000256" key="1">
    <source>
        <dbReference type="ARBA" id="ARBA00004442"/>
    </source>
</evidence>
<feature type="domain" description="SusD-like N-terminal" evidence="8">
    <location>
        <begin position="27"/>
        <end position="224"/>
    </location>
</feature>
<keyword evidence="3 6" id="KW-0732">Signal</keyword>
<protein>
    <recommendedName>
        <fullName evidence="11">RagB/SusD family nutrient uptake outer membrane protein</fullName>
    </recommendedName>
</protein>
<dbReference type="InterPro" id="IPR011990">
    <property type="entry name" value="TPR-like_helical_dom_sf"/>
</dbReference>
<evidence type="ECO:0000256" key="6">
    <source>
        <dbReference type="SAM" id="SignalP"/>
    </source>
</evidence>
<evidence type="ECO:0000256" key="2">
    <source>
        <dbReference type="ARBA" id="ARBA00006275"/>
    </source>
</evidence>
<dbReference type="InterPro" id="IPR012944">
    <property type="entry name" value="SusD_RagB_dom"/>
</dbReference>
<dbReference type="GO" id="GO:0009279">
    <property type="term" value="C:cell outer membrane"/>
    <property type="evidence" value="ECO:0007669"/>
    <property type="project" value="UniProtKB-SubCell"/>
</dbReference>
<gene>
    <name evidence="9" type="ORF">BZG02_03245</name>
</gene>
<dbReference type="PROSITE" id="PS51257">
    <property type="entry name" value="PROKAR_LIPOPROTEIN"/>
    <property type="match status" value="1"/>
</dbReference>
<evidence type="ECO:0000313" key="9">
    <source>
        <dbReference type="EMBL" id="PKQ64882.1"/>
    </source>
</evidence>
<dbReference type="SUPFAM" id="SSF48452">
    <property type="entry name" value="TPR-like"/>
    <property type="match status" value="1"/>
</dbReference>
<reference evidence="9 10" key="1">
    <citation type="journal article" date="2017" name="Front. Microbiol.">
        <title>Labilibaculum manganireducens gen. nov., sp. nov. and Labilibaculum filiforme sp. nov., Novel Bacteroidetes Isolated from Subsurface Sediments of the Baltic Sea.</title>
        <authorList>
            <person name="Vandieken V."/>
            <person name="Marshall I.P."/>
            <person name="Niemann H."/>
            <person name="Engelen B."/>
            <person name="Cypionka H."/>
        </authorList>
    </citation>
    <scope>NUCLEOTIDE SEQUENCE [LARGE SCALE GENOMIC DNA]</scope>
    <source>
        <strain evidence="9 10">59.16B</strain>
    </source>
</reference>
<dbReference type="Proteomes" id="UP000233535">
    <property type="component" value="Unassembled WGS sequence"/>
</dbReference>
<evidence type="ECO:0000313" key="10">
    <source>
        <dbReference type="Proteomes" id="UP000233535"/>
    </source>
</evidence>
<comment type="subcellular location">
    <subcellularLocation>
        <location evidence="1">Cell outer membrane</location>
    </subcellularLocation>
</comment>
<keyword evidence="4" id="KW-0472">Membrane</keyword>
<sequence>MKYSKYYKFILGLAIAFSSTSCNEDEFLEIDPTGRVTSDNFLNTDSEVKLAIVGVYNAMQNNFSSGSWASVYFVKNLPGDDCLAGSTEGDQSGYQDIDDFKIQTDNDKIKLIWSNFYKTISSTNTIINQVEPNTDGKKEMIAEAKALRAYCYFELATMFGDVPLMTVNPVSEADYHLPRTDVADIYTQIEKDFTEAIPDLPLKSEYSAGDQYRMSKGSAQAYYGKALLYQKKYSEAAIQLALVISSLEYDLEPNFADVWTKETEFGQESLFEVSYTAQEAYDWGNFPWSGGNENNIEAQLQGPRDAIFDVSNSTLGVVNGWGFNNPSAKIGQAFADAGDVERRNATLLSAADFIATGGVIKNPSAHDYEGYMRLKYATKASETSESGVPELNYTINWRLMRYADVLLMAAEAYHFSTQDGLALIELNKVRKRAKLTDIQSSDDIFEAIVTERQLELAFEGSRFWDLVRWNKANQELSSLGYESLKHNLFPIPQSEIIANDAINEENQNPFY</sequence>
<dbReference type="Gene3D" id="1.25.40.390">
    <property type="match status" value="1"/>
</dbReference>
<dbReference type="InterPro" id="IPR033985">
    <property type="entry name" value="SusD-like_N"/>
</dbReference>
<feature type="domain" description="RagB/SusD" evidence="7">
    <location>
        <begin position="352"/>
        <end position="510"/>
    </location>
</feature>
<keyword evidence="5" id="KW-0998">Cell outer membrane</keyword>